<reference evidence="1" key="1">
    <citation type="journal article" date="2014" name="Front. Microbiol.">
        <title>High frequency of phylogenetically diverse reductive dehalogenase-homologous genes in deep subseafloor sedimentary metagenomes.</title>
        <authorList>
            <person name="Kawai M."/>
            <person name="Futagami T."/>
            <person name="Toyoda A."/>
            <person name="Takaki Y."/>
            <person name="Nishi S."/>
            <person name="Hori S."/>
            <person name="Arai W."/>
            <person name="Tsubouchi T."/>
            <person name="Morono Y."/>
            <person name="Uchiyama I."/>
            <person name="Ito T."/>
            <person name="Fujiyama A."/>
            <person name="Inagaki F."/>
            <person name="Takami H."/>
        </authorList>
    </citation>
    <scope>NUCLEOTIDE SEQUENCE</scope>
    <source>
        <strain evidence="1">Expedition CK06-06</strain>
    </source>
</reference>
<proteinExistence type="predicted"/>
<gene>
    <name evidence="1" type="ORF">S03H2_51368</name>
</gene>
<accession>X1J329</accession>
<protein>
    <submittedName>
        <fullName evidence="1">Uncharacterized protein</fullName>
    </submittedName>
</protein>
<feature type="non-terminal residue" evidence="1">
    <location>
        <position position="36"/>
    </location>
</feature>
<organism evidence="1">
    <name type="scientific">marine sediment metagenome</name>
    <dbReference type="NCBI Taxonomy" id="412755"/>
    <lineage>
        <taxon>unclassified sequences</taxon>
        <taxon>metagenomes</taxon>
        <taxon>ecological metagenomes</taxon>
    </lineage>
</organism>
<evidence type="ECO:0000313" key="1">
    <source>
        <dbReference type="EMBL" id="GAH72759.1"/>
    </source>
</evidence>
<dbReference type="AlphaFoldDB" id="X1J329"/>
<name>X1J329_9ZZZZ</name>
<sequence length="36" mass="4355">MGDISLERYHEPLTTFTTLTWEEAFEWYTHLYSGKT</sequence>
<comment type="caution">
    <text evidence="1">The sequence shown here is derived from an EMBL/GenBank/DDBJ whole genome shotgun (WGS) entry which is preliminary data.</text>
</comment>
<dbReference type="EMBL" id="BARU01032585">
    <property type="protein sequence ID" value="GAH72759.1"/>
    <property type="molecule type" value="Genomic_DNA"/>
</dbReference>